<dbReference type="InterPro" id="IPR050638">
    <property type="entry name" value="AA-Vitamin_Transporters"/>
</dbReference>
<evidence type="ECO:0000256" key="2">
    <source>
        <dbReference type="ARBA" id="ARBA00007362"/>
    </source>
</evidence>
<dbReference type="Pfam" id="PF00892">
    <property type="entry name" value="EamA"/>
    <property type="match status" value="2"/>
</dbReference>
<evidence type="ECO:0000256" key="5">
    <source>
        <dbReference type="ARBA" id="ARBA00023136"/>
    </source>
</evidence>
<evidence type="ECO:0000313" key="7">
    <source>
        <dbReference type="EMBL" id="MRN37547.1"/>
    </source>
</evidence>
<sequence>MKPNASFWSTLPLLVLPPLFWAGNFVVGRAVRGDIPPLSLSFGRWVIALVVILPFAWKYMRRDLPLYKQYPAKIVAVSLAGVASFNTLVYMGLHHTTTTNALLLNSCIPVLIMFFGVLFYRQTLLPAQIGGLLLSMLGVLSIILHGKWGNLLAMQFNSGDLIVFAAMICWALYTLWMKMLPAEINRIGLMAVQIIIGLMALTPLWLWETASGAEIVFSLSALLALAYVGLFPSVAAYLLYTMAVEKVGPVRTGLSVHLIPVFGVLLSVLFLSETLHTYHLIGIALIACGLVLSNRKA</sequence>
<feature type="domain" description="EamA" evidence="6">
    <location>
        <begin position="12"/>
        <end position="143"/>
    </location>
</feature>
<dbReference type="InterPro" id="IPR037185">
    <property type="entry name" value="EmrE-like"/>
</dbReference>
<evidence type="ECO:0000256" key="1">
    <source>
        <dbReference type="ARBA" id="ARBA00004141"/>
    </source>
</evidence>
<dbReference type="EMBL" id="WJXO01000001">
    <property type="protein sequence ID" value="MRN37547.1"/>
    <property type="molecule type" value="Genomic_DNA"/>
</dbReference>
<keyword evidence="4" id="KW-1133">Transmembrane helix</keyword>
<comment type="similarity">
    <text evidence="2">Belongs to the EamA transporter family.</text>
</comment>
<dbReference type="Proteomes" id="UP000486297">
    <property type="component" value="Unassembled WGS sequence"/>
</dbReference>
<dbReference type="GO" id="GO:0016020">
    <property type="term" value="C:membrane"/>
    <property type="evidence" value="ECO:0007669"/>
    <property type="project" value="UniProtKB-SubCell"/>
</dbReference>
<evidence type="ECO:0000256" key="3">
    <source>
        <dbReference type="ARBA" id="ARBA00022692"/>
    </source>
</evidence>
<dbReference type="InterPro" id="IPR000620">
    <property type="entry name" value="EamA_dom"/>
</dbReference>
<evidence type="ECO:0000256" key="4">
    <source>
        <dbReference type="ARBA" id="ARBA00022989"/>
    </source>
</evidence>
<dbReference type="AlphaFoldDB" id="A0A5Q3RXC6"/>
<comment type="subcellular location">
    <subcellularLocation>
        <location evidence="1">Membrane</location>
        <topology evidence="1">Multi-pass membrane protein</topology>
    </subcellularLocation>
</comment>
<dbReference type="RefSeq" id="WP_095502874.1">
    <property type="nucleotide sequence ID" value="NZ_CP046027.1"/>
</dbReference>
<evidence type="ECO:0000313" key="8">
    <source>
        <dbReference type="Proteomes" id="UP000486297"/>
    </source>
</evidence>
<reference evidence="7" key="1">
    <citation type="journal article" name="Emerg. Infect. Dis.">
        <title>Two cases of a newly characterized neisseria species.</title>
        <authorList>
            <person name="Mustapha M."/>
            <person name="Lemos A.P.S."/>
            <person name="Harrison L.H."/>
            <person name="Vantyne D."/>
            <person name="Sacchi C.T."/>
        </authorList>
    </citation>
    <scope>NUCLEOTIDE SEQUENCE</scope>
    <source>
        <strain evidence="7">N.95.16</strain>
    </source>
</reference>
<accession>A0A5Q3RXC6</accession>
<dbReference type="PANTHER" id="PTHR32322:SF2">
    <property type="entry name" value="EAMA DOMAIN-CONTAINING PROTEIN"/>
    <property type="match status" value="1"/>
</dbReference>
<evidence type="ECO:0000259" key="6">
    <source>
        <dbReference type="Pfam" id="PF00892"/>
    </source>
</evidence>
<feature type="domain" description="EamA" evidence="6">
    <location>
        <begin position="158"/>
        <end position="294"/>
    </location>
</feature>
<gene>
    <name evidence="7" type="ORF">GJU80_03350</name>
</gene>
<protein>
    <submittedName>
        <fullName evidence="7">EamA family transporter</fullName>
    </submittedName>
</protein>
<dbReference type="SUPFAM" id="SSF103481">
    <property type="entry name" value="Multidrug resistance efflux transporter EmrE"/>
    <property type="match status" value="2"/>
</dbReference>
<keyword evidence="3" id="KW-0812">Transmembrane</keyword>
<keyword evidence="5" id="KW-0472">Membrane</keyword>
<organism evidence="7 8">
    <name type="scientific">Neisseria brasiliensis</name>
    <dbReference type="NCBI Taxonomy" id="2666100"/>
    <lineage>
        <taxon>Bacteria</taxon>
        <taxon>Pseudomonadati</taxon>
        <taxon>Pseudomonadota</taxon>
        <taxon>Betaproteobacteria</taxon>
        <taxon>Neisseriales</taxon>
        <taxon>Neisseriaceae</taxon>
        <taxon>Neisseria</taxon>
    </lineage>
</organism>
<comment type="caution">
    <text evidence="7">The sequence shown here is derived from an EMBL/GenBank/DDBJ whole genome shotgun (WGS) entry which is preliminary data.</text>
</comment>
<proteinExistence type="inferred from homology"/>
<dbReference type="PANTHER" id="PTHR32322">
    <property type="entry name" value="INNER MEMBRANE TRANSPORTER"/>
    <property type="match status" value="1"/>
</dbReference>
<keyword evidence="8" id="KW-1185">Reference proteome</keyword>
<name>A0A5Q3RXC6_9NEIS</name>